<feature type="compositionally biased region" description="Basic and acidic residues" evidence="6">
    <location>
        <begin position="218"/>
        <end position="230"/>
    </location>
</feature>
<dbReference type="SUPFAM" id="SSF54001">
    <property type="entry name" value="Cysteine proteinases"/>
    <property type="match status" value="1"/>
</dbReference>
<dbReference type="AlphaFoldDB" id="A0A3L8PMQ7"/>
<feature type="region of interest" description="Disordered" evidence="6">
    <location>
        <begin position="214"/>
        <end position="295"/>
    </location>
</feature>
<dbReference type="InterPro" id="IPR000064">
    <property type="entry name" value="NLP_P60_dom"/>
</dbReference>
<keyword evidence="2" id="KW-0645">Protease</keyword>
<comment type="caution">
    <text evidence="9">The sequence shown here is derived from an EMBL/GenBank/DDBJ whole genome shotgun (WGS) entry which is preliminary data.</text>
</comment>
<evidence type="ECO:0000313" key="10">
    <source>
        <dbReference type="Proteomes" id="UP000282515"/>
    </source>
</evidence>
<evidence type="ECO:0000256" key="7">
    <source>
        <dbReference type="SAM" id="SignalP"/>
    </source>
</evidence>
<accession>A0A3L8PMQ7</accession>
<dbReference type="GO" id="GO:0006508">
    <property type="term" value="P:proteolysis"/>
    <property type="evidence" value="ECO:0007669"/>
    <property type="project" value="UniProtKB-KW"/>
</dbReference>
<feature type="compositionally biased region" description="Pro residues" evidence="6">
    <location>
        <begin position="248"/>
        <end position="292"/>
    </location>
</feature>
<keyword evidence="7" id="KW-0732">Signal</keyword>
<evidence type="ECO:0000256" key="2">
    <source>
        <dbReference type="ARBA" id="ARBA00022670"/>
    </source>
</evidence>
<organism evidence="9 10">
    <name type="scientific">Aeromicrobium phragmitis</name>
    <dbReference type="NCBI Taxonomy" id="2478914"/>
    <lineage>
        <taxon>Bacteria</taxon>
        <taxon>Bacillati</taxon>
        <taxon>Actinomycetota</taxon>
        <taxon>Actinomycetes</taxon>
        <taxon>Propionibacteriales</taxon>
        <taxon>Nocardioidaceae</taxon>
        <taxon>Aeromicrobium</taxon>
    </lineage>
</organism>
<dbReference type="PANTHER" id="PTHR47359:SF3">
    <property type="entry name" value="NLP_P60 DOMAIN-CONTAINING PROTEIN-RELATED"/>
    <property type="match status" value="1"/>
</dbReference>
<evidence type="ECO:0000256" key="5">
    <source>
        <dbReference type="SAM" id="Coils"/>
    </source>
</evidence>
<reference evidence="9 10" key="1">
    <citation type="submission" date="2018-10" db="EMBL/GenBank/DDBJ databases">
        <title>Aeromicrobium sp. 9W16Y-2 whole genome shotgun sequence.</title>
        <authorList>
            <person name="Li F."/>
        </authorList>
    </citation>
    <scope>NUCLEOTIDE SEQUENCE [LARGE SCALE GENOMIC DNA]</scope>
    <source>
        <strain evidence="9 10">9W16Y-2</strain>
    </source>
</reference>
<evidence type="ECO:0000256" key="3">
    <source>
        <dbReference type="ARBA" id="ARBA00022801"/>
    </source>
</evidence>
<keyword evidence="5" id="KW-0175">Coiled coil</keyword>
<dbReference type="GO" id="GO:0008234">
    <property type="term" value="F:cysteine-type peptidase activity"/>
    <property type="evidence" value="ECO:0007669"/>
    <property type="project" value="UniProtKB-KW"/>
</dbReference>
<dbReference type="Proteomes" id="UP000282515">
    <property type="component" value="Unassembled WGS sequence"/>
</dbReference>
<dbReference type="InterPro" id="IPR038765">
    <property type="entry name" value="Papain-like_cys_pep_sf"/>
</dbReference>
<feature type="signal peptide" evidence="7">
    <location>
        <begin position="1"/>
        <end position="27"/>
    </location>
</feature>
<evidence type="ECO:0000313" key="9">
    <source>
        <dbReference type="EMBL" id="RLV56560.1"/>
    </source>
</evidence>
<evidence type="ECO:0000259" key="8">
    <source>
        <dbReference type="PROSITE" id="PS51935"/>
    </source>
</evidence>
<evidence type="ECO:0000256" key="4">
    <source>
        <dbReference type="ARBA" id="ARBA00022807"/>
    </source>
</evidence>
<feature type="domain" description="NlpC/P60" evidence="8">
    <location>
        <begin position="293"/>
        <end position="411"/>
    </location>
</feature>
<comment type="similarity">
    <text evidence="1">Belongs to the peptidase C40 family.</text>
</comment>
<keyword evidence="4" id="KW-0788">Thiol protease</keyword>
<gene>
    <name evidence="9" type="ORF">D9V41_05655</name>
</gene>
<dbReference type="Gene3D" id="3.90.1720.10">
    <property type="entry name" value="endopeptidase domain like (from Nostoc punctiforme)"/>
    <property type="match status" value="1"/>
</dbReference>
<dbReference type="OrthoDB" id="5177647at2"/>
<dbReference type="RefSeq" id="WP_121793565.1">
    <property type="nucleotide sequence ID" value="NZ_RDBF01000003.1"/>
</dbReference>
<sequence>MAARRVLALPLVAALVLLGTAAAPSVAAPDEDRVAAIQVELVQSRQSVNSLYAEAAALAEQFNGAVVAAEAAERELAELDGRIAQAERELEGERAVVEELTIDQLTDQRPVAMFQSLLTAEDPLQLLERSSAYASTQDAMAGQIAQLEAKQAVVRSVRAQAAAAAERREQAVEQQVAARTRIENLIKTAEQRQEALIAERGDLLAELARLQNSTVEEVTQRQDRIDERLDASGVAPPSDTSSGHAPARPQPSTPQPSTPQPSSPRPSTPPPQPPAPQPSQPSPPAPNPPAPNPSQVETMIAFAERQLGKPYQWGAAGPNAFDCSGLTMRALEAAGKQVPRTAGAQYNALRKISPAQRQRGDLLFYANGSGIYHVAIYLGGGRMIHAPNSSRPVETVAVSWMGEPTYAARPF</sequence>
<dbReference type="Pfam" id="PF00877">
    <property type="entry name" value="NLPC_P60"/>
    <property type="match status" value="1"/>
</dbReference>
<name>A0A3L8PMQ7_9ACTN</name>
<keyword evidence="3" id="KW-0378">Hydrolase</keyword>
<evidence type="ECO:0000256" key="6">
    <source>
        <dbReference type="SAM" id="MobiDB-lite"/>
    </source>
</evidence>
<dbReference type="PANTHER" id="PTHR47359">
    <property type="entry name" value="PEPTIDOGLYCAN DL-ENDOPEPTIDASE CWLO"/>
    <property type="match status" value="1"/>
</dbReference>
<dbReference type="InterPro" id="IPR051794">
    <property type="entry name" value="PG_Endopeptidase_C40"/>
</dbReference>
<feature type="coiled-coil region" evidence="5">
    <location>
        <begin position="69"/>
        <end position="103"/>
    </location>
</feature>
<dbReference type="EMBL" id="RDBF01000003">
    <property type="protein sequence ID" value="RLV56560.1"/>
    <property type="molecule type" value="Genomic_DNA"/>
</dbReference>
<keyword evidence="10" id="KW-1185">Reference proteome</keyword>
<protein>
    <recommendedName>
        <fullName evidence="8">NlpC/P60 domain-containing protein</fullName>
    </recommendedName>
</protein>
<dbReference type="PROSITE" id="PS51935">
    <property type="entry name" value="NLPC_P60"/>
    <property type="match status" value="1"/>
</dbReference>
<proteinExistence type="inferred from homology"/>
<feature type="coiled-coil region" evidence="5">
    <location>
        <begin position="154"/>
        <end position="206"/>
    </location>
</feature>
<feature type="chain" id="PRO_5038645589" description="NlpC/P60 domain-containing protein" evidence="7">
    <location>
        <begin position="28"/>
        <end position="411"/>
    </location>
</feature>
<evidence type="ECO:0000256" key="1">
    <source>
        <dbReference type="ARBA" id="ARBA00007074"/>
    </source>
</evidence>